<keyword evidence="6" id="KW-1185">Reference proteome</keyword>
<proteinExistence type="inferred from homology"/>
<organism evidence="5 6">
    <name type="scientific">Hominilimicola fabiformis</name>
    <dbReference type="NCBI Taxonomy" id="2885356"/>
    <lineage>
        <taxon>Bacteria</taxon>
        <taxon>Bacillati</taxon>
        <taxon>Bacillota</taxon>
        <taxon>Clostridia</taxon>
        <taxon>Eubacteriales</taxon>
        <taxon>Oscillospiraceae</taxon>
        <taxon>Hominilimicola</taxon>
    </lineage>
</organism>
<evidence type="ECO:0000259" key="3">
    <source>
        <dbReference type="Pfam" id="PF00501"/>
    </source>
</evidence>
<feature type="domain" description="AMP-binding enzyme C-terminal" evidence="4">
    <location>
        <begin position="523"/>
        <end position="599"/>
    </location>
</feature>
<evidence type="ECO:0000256" key="2">
    <source>
        <dbReference type="ARBA" id="ARBA00022598"/>
    </source>
</evidence>
<feature type="domain" description="AMP-dependent synthetase/ligase" evidence="3">
    <location>
        <begin position="96"/>
        <end position="465"/>
    </location>
</feature>
<dbReference type="GO" id="GO:0006631">
    <property type="term" value="P:fatty acid metabolic process"/>
    <property type="evidence" value="ECO:0007669"/>
    <property type="project" value="TreeGrafter"/>
</dbReference>
<dbReference type="GO" id="GO:0031956">
    <property type="term" value="F:medium-chain fatty acid-CoA ligase activity"/>
    <property type="evidence" value="ECO:0007669"/>
    <property type="project" value="TreeGrafter"/>
</dbReference>
<dbReference type="EMBL" id="JAJEQM010000013">
    <property type="protein sequence ID" value="MCC2211067.1"/>
    <property type="molecule type" value="Genomic_DNA"/>
</dbReference>
<dbReference type="Proteomes" id="UP001198242">
    <property type="component" value="Unassembled WGS sequence"/>
</dbReference>
<dbReference type="AlphaFoldDB" id="A0AAE3E030"/>
<dbReference type="InterPro" id="IPR025110">
    <property type="entry name" value="AMP-bd_C"/>
</dbReference>
<accession>A0AAE3E030</accession>
<dbReference type="SUPFAM" id="SSF56801">
    <property type="entry name" value="Acetyl-CoA synthetase-like"/>
    <property type="match status" value="1"/>
</dbReference>
<dbReference type="Pfam" id="PF13193">
    <property type="entry name" value="AMP-binding_C"/>
    <property type="match status" value="1"/>
</dbReference>
<sequence length="621" mass="70435">MKGKKIMQKETKKERFDRISEARKIKILDGIRLLENCSNKSNYEYTNDEIENIFADIEKALHSAKAKFTADTKQQRIDMFKSEFEREYTWLNGFMRNVYRFADKEAMISPETKTAWTYSELNSEANRFSNAILEAGIIKGGVVMFQLLNCPEFAFAYIACHKTGTVSCPINFRLSAGEIAITIEDSRPTVFIYESINKDAVEQALKLSKFTPKVIIMVDEEGVAPIPGTVKYSDFVKNASAENPNLNWKLSIYDETTRLYTSGTTGRPKGVCITSINEVLSAHDVMIHFPFSSEDKSMNTTPWFHRGGLHSGGLTPTFYAGGCVTIMRKFDAALTLKYVEDYKLSFIIGVPAVLERLTEAQERNGRDLSTLHGIVTMGSPLERAACMRYQRVLTPRIFNGYGTTETFWNTFLRPNDLPEMAGTAGRACTDDDVRVVKVFEDRRAEPHEIVAKDNCEVGEVIIRSHAKSAYFYYNNEGETERKFHNGYLYTNDLGTWDENHFITIAGRKDDMIISQGENIYPTQIEEVLNSHPKVADSIVTAVPDKAHGEIVTAYVVKADESLTVDELEEFCKNSPMISNYKRPRYYRFTATIPTNVTGKKLHYKIKEMAKNDLINGLLIRA</sequence>
<dbReference type="PANTHER" id="PTHR43201:SF5">
    <property type="entry name" value="MEDIUM-CHAIN ACYL-COA LIGASE ACSF2, MITOCHONDRIAL"/>
    <property type="match status" value="1"/>
</dbReference>
<dbReference type="Pfam" id="PF00501">
    <property type="entry name" value="AMP-binding"/>
    <property type="match status" value="1"/>
</dbReference>
<evidence type="ECO:0000256" key="1">
    <source>
        <dbReference type="ARBA" id="ARBA00006432"/>
    </source>
</evidence>
<evidence type="ECO:0000313" key="6">
    <source>
        <dbReference type="Proteomes" id="UP001198242"/>
    </source>
</evidence>
<dbReference type="InterPro" id="IPR045851">
    <property type="entry name" value="AMP-bd_C_sf"/>
</dbReference>
<comment type="similarity">
    <text evidence="1">Belongs to the ATP-dependent AMP-binding enzyme family.</text>
</comment>
<evidence type="ECO:0000313" key="5">
    <source>
        <dbReference type="EMBL" id="MCC2211067.1"/>
    </source>
</evidence>
<dbReference type="PANTHER" id="PTHR43201">
    <property type="entry name" value="ACYL-COA SYNTHETASE"/>
    <property type="match status" value="1"/>
</dbReference>
<keyword evidence="2" id="KW-0436">Ligase</keyword>
<reference evidence="5 6" key="1">
    <citation type="submission" date="2021-10" db="EMBL/GenBank/DDBJ databases">
        <title>Anaerobic single-cell dispensing facilitates the cultivation of human gut bacteria.</title>
        <authorList>
            <person name="Afrizal A."/>
        </authorList>
    </citation>
    <scope>NUCLEOTIDE SEQUENCE [LARGE SCALE GENOMIC DNA]</scope>
    <source>
        <strain evidence="5 6">CLA-AA-H232</strain>
    </source>
</reference>
<comment type="caution">
    <text evidence="5">The sequence shown here is derived from an EMBL/GenBank/DDBJ whole genome shotgun (WGS) entry which is preliminary data.</text>
</comment>
<evidence type="ECO:0000259" key="4">
    <source>
        <dbReference type="Pfam" id="PF13193"/>
    </source>
</evidence>
<dbReference type="Gene3D" id="3.30.300.30">
    <property type="match status" value="1"/>
</dbReference>
<name>A0AAE3E030_9FIRM</name>
<dbReference type="RefSeq" id="WP_308456695.1">
    <property type="nucleotide sequence ID" value="NZ_JAJEQM010000013.1"/>
</dbReference>
<dbReference type="InterPro" id="IPR042099">
    <property type="entry name" value="ANL_N_sf"/>
</dbReference>
<protein>
    <submittedName>
        <fullName evidence="5">AMP-binding protein</fullName>
    </submittedName>
</protein>
<dbReference type="InterPro" id="IPR000873">
    <property type="entry name" value="AMP-dep_synth/lig_dom"/>
</dbReference>
<gene>
    <name evidence="5" type="ORF">LKE05_09735</name>
</gene>
<dbReference type="Gene3D" id="3.40.50.12780">
    <property type="entry name" value="N-terminal domain of ligase-like"/>
    <property type="match status" value="1"/>
</dbReference>